<proteinExistence type="predicted"/>
<evidence type="ECO:0000313" key="3">
    <source>
        <dbReference type="Proteomes" id="UP001213972"/>
    </source>
</evidence>
<accession>A0AAJ6B2P8</accession>
<evidence type="ECO:0000313" key="2">
    <source>
        <dbReference type="EMBL" id="WEK13130.1"/>
    </source>
</evidence>
<organism evidence="2 3">
    <name type="scientific">Candidatus Microbacterium phytovorans</name>
    <dbReference type="NCBI Taxonomy" id="3121374"/>
    <lineage>
        <taxon>Bacteria</taxon>
        <taxon>Bacillati</taxon>
        <taxon>Actinomycetota</taxon>
        <taxon>Actinomycetes</taxon>
        <taxon>Micrococcales</taxon>
        <taxon>Microbacteriaceae</taxon>
        <taxon>Microbacterium</taxon>
    </lineage>
</organism>
<feature type="transmembrane region" description="Helical" evidence="1">
    <location>
        <begin position="57"/>
        <end position="77"/>
    </location>
</feature>
<dbReference type="EMBL" id="CP119321">
    <property type="protein sequence ID" value="WEK13130.1"/>
    <property type="molecule type" value="Genomic_DNA"/>
</dbReference>
<gene>
    <name evidence="2" type="ORF">P0Y48_11750</name>
</gene>
<keyword evidence="1" id="KW-1133">Transmembrane helix</keyword>
<name>A0AAJ6B2P8_9MICO</name>
<dbReference type="Proteomes" id="UP001213972">
    <property type="component" value="Chromosome"/>
</dbReference>
<reference evidence="2" key="1">
    <citation type="submission" date="2023-03" db="EMBL/GenBank/DDBJ databases">
        <title>Andean soil-derived lignocellulolytic bacterial consortium as a source of novel taxa and putative plastic-active enzymes.</title>
        <authorList>
            <person name="Diaz-Garcia L."/>
            <person name="Chuvochina M."/>
            <person name="Feuerriegel G."/>
            <person name="Bunk B."/>
            <person name="Sproer C."/>
            <person name="Streit W.R."/>
            <person name="Rodriguez L.M."/>
            <person name="Overmann J."/>
            <person name="Jimenez D.J."/>
        </authorList>
    </citation>
    <scope>NUCLEOTIDE SEQUENCE</scope>
    <source>
        <strain evidence="2">MAG 4610</strain>
    </source>
</reference>
<keyword evidence="1" id="KW-0812">Transmembrane</keyword>
<sequence length="110" mass="11478">MTVIFRRRAVGAVAAVAVLQIVAAVATTVVWVSRTLFAGNACSPDCDLAGADRAGMVYVALVVASLVLTAGAMFVAWRTRRDLTWVPILGIAVIIGGLVLALGMFDRAMS</sequence>
<evidence type="ECO:0000256" key="1">
    <source>
        <dbReference type="SAM" id="Phobius"/>
    </source>
</evidence>
<dbReference type="AlphaFoldDB" id="A0AAJ6B2P8"/>
<feature type="transmembrane region" description="Helical" evidence="1">
    <location>
        <begin position="84"/>
        <end position="105"/>
    </location>
</feature>
<protein>
    <submittedName>
        <fullName evidence="2">Uncharacterized protein</fullName>
    </submittedName>
</protein>
<keyword evidence="1" id="KW-0472">Membrane</keyword>